<gene>
    <name evidence="8" type="primary">VPS13C</name>
</gene>
<evidence type="ECO:0000259" key="5">
    <source>
        <dbReference type="Pfam" id="PF25033"/>
    </source>
</evidence>
<dbReference type="InterPro" id="IPR026847">
    <property type="entry name" value="VPS13"/>
</dbReference>
<evidence type="ECO:0000313" key="8">
    <source>
        <dbReference type="Ensembl" id="ENSSHBP00005017802.1"/>
    </source>
</evidence>
<dbReference type="Pfam" id="PF12624">
    <property type="entry name" value="VPS13_N"/>
    <property type="match status" value="1"/>
</dbReference>
<dbReference type="GO" id="GO:0006869">
    <property type="term" value="P:lipid transport"/>
    <property type="evidence" value="ECO:0007669"/>
    <property type="project" value="UniProtKB-KW"/>
</dbReference>
<evidence type="ECO:0000256" key="2">
    <source>
        <dbReference type="ARBA" id="ARBA00022448"/>
    </source>
</evidence>
<dbReference type="Pfam" id="PF25033">
    <property type="entry name" value="VPS13_M"/>
    <property type="match status" value="2"/>
</dbReference>
<keyword evidence="2" id="KW-0813">Transport</keyword>
<dbReference type="Proteomes" id="UP000472266">
    <property type="component" value="Chromosome 10"/>
</dbReference>
<dbReference type="Ensembl" id="ENSSHBT00005021288.1">
    <property type="protein sequence ID" value="ENSSHBP00005017802.1"/>
    <property type="gene ID" value="ENSSHBG00005012548.1"/>
</dbReference>
<reference evidence="8" key="2">
    <citation type="submission" date="2025-08" db="UniProtKB">
        <authorList>
            <consortium name="Ensembl"/>
        </authorList>
    </citation>
    <scope>IDENTIFICATION</scope>
</reference>
<feature type="domain" description="Vacuolar protein sorting-associated protein 13 VPS13 adaptor binding" evidence="6">
    <location>
        <begin position="1110"/>
        <end position="1494"/>
    </location>
</feature>
<keyword evidence="3" id="KW-0445">Lipid transport</keyword>
<dbReference type="GO" id="GO:0007005">
    <property type="term" value="P:mitochondrion organization"/>
    <property type="evidence" value="ECO:0007669"/>
    <property type="project" value="TreeGrafter"/>
</dbReference>
<feature type="domain" description="Chorein N-terminal" evidence="4">
    <location>
        <begin position="1"/>
        <end position="355"/>
    </location>
</feature>
<comment type="similarity">
    <text evidence="1">Belongs to the VPS13 family.</text>
</comment>
<sequence>MTPEEKAKLFTAIGYSDSSHHLSLPKQYVAHVVTLKLLSTSLTIKEDKNVAETLKVQIIDLSTKISQRPGAQAIKVEAKLENWYVTGLRQENIVPSLVASIGDSKSSLLKIEFDVNPEDSTADQRLTIESQPVEIKYDARTINAMVEFFQTSKGMDLERLTSATLMKLEEIKERTATGLVHIIEMRKVLDLKINLKPSYLVVPQTGFYHEKSDLLILDFGTFQLNSINQGSSQTSTFSSLEEIMDKAYDKFDVEIKNVQLLFGRTGEDWKKARFQHPSTLHILQPMDIHVQLAKSMVERDTRMAKFKVSGGLPLVHVRLSDQKIKAIFDLIDSIPLPQKSSVSIPSTKNLSENMNSVYTENPPLSFLVARPSKDKDVFDFKLFAKLDAFCLNICDEKKNIAEIKIQGIEFLQLIIIGLKIFKAVSIVGDEVFSFNLTLDPYATEGEAYTDMSKVDGSVSLKVGCIQIVYLHKFLTSLLTFLNNFQTAKEALSAATVQAAEKAATSVKDLAQRSFRLAMDIHLKAPVIVIPQSSVSPNAIVIDLGLIKVQNQFSLVSPEGSSLPPVIDKMSVQCIISTDSQPDSEILRPVSLTLLVQRNLAATWYHKAPTIGIKGDLKPMQVISWQSRAASKVMYVLRIVASLVKELVNSLQFTRVFWCLKYFLLNLFSRMIDKKDDTSDTSMIDINYKQDKNGTEVVAVLDKLYICASMEFLLTVADFFINSMPASSTERSAQLQLKHVAPGKSKPETVKAVIMDPEIVFVANLTNADAPALKVSFQCDFSLTSGKLAQRMTAQVKGFKVLACAFLKPKQDNSVTTVLRPCSLVMENMMHASGMQSVVVTIEELTIKISPIILNTVMTIMAAIKPKPTEEDSKGVTEVPENLWQVKPIDECNAWFLGVDVATEATETFTDREHVLKQEKFDIVVKSVQITLECGLGHRTVPLLLVESVFSGVLKNWSSMMAVTADMSLEVCRINLLAVYNTCAYFKKHSTNCLVHLICMKTNPVQERSLMPGDDFIVLPEPQTAVNISSKDTMNITISKCCLAVFSNLCKSAEVVLKSHFKVLLPESALILVVAEFREDKVCSTSKPSCDVFCLINKTFVYFYGLGLQGYKEGVNIPIAKPGRRLYNVKNLLVDHSDSIIVQIDATEGNKVITVRSPLQIKNHFSIPFMIYKLARDSKSLEPIGISKPEEEFHVPLHSYRYTFSFKESTTYIAWREELHRSNEVKCLLQCPATETNFLPLVISSTAVPDELNFISIYEEEWDPAYIIHLHPTLTVRNLLPYSLRYLLEGTAEARELMEGSAADVFHSRINGEIMELALMKYQGRDWNGHLKIHDGMPEFFSVSFASHSATVMTVDIYIHTRRIGSRLILSVFSPYWIINKTSRVLQYRAEDTHVKHPADYRDIVLFSFKKKNIFSKNKIQLCISTSTWSSSFSLDTVGSYGCVRCPANNMDYLVGVSIKMSTFNLTRIVTFTPFYTIANKSSLELEVGEIGPNGSFPTNKWNYISASELEHTNTELSHSTLISFSDYHEGAAPALIVNHTPWDTLRYKQSGLQEEMELKSKQVCLFAWTDPTKTRKLIWGYSQNFGEHDLLKDECGQFPYNANTQIHWVSFLDGRQRVLLFTDDVALVSKARQAEELEQPDQEISLSIHSLGLSLVNNENKKEISYIGITRYCTWKPNYSVNFSKVPMEMRLPVRCSIRRNFLSGIQVEFKQSPHQRSLRAQLYWLQVDNQLPGSMFPVVFHPVAPPKSIALDSEPKPFIDISVITRFNEYSKIYLCSIFSSFFNKKSKLIQQDVDALNTELMESSLTDLSMLSFFEHFHISPVKLHLSLSLASGGEDSDKGEEMIAIHSLNLLLKSIGATLTDVDDLIFKLAFFEMKYQFYKRDQLMKRVVRHYSEQFLKQMYVLVLGLDVLGNPFGLIRGLSEGVEAFFYEPFQGAVQGPEEFAEGFVIGVRSLLGHTVGGAAGVVSRITGSVGKGLAAITMDKEFQQKRREEMGRQPKDFGDSLAKGGKGLLRGVVGGVTGIITKPVEGAKKEGAAGFFKGIGKGLVGVVARPTGGIVDMASSTFQGIQRVAESTEEVSNLRPPRFIREDGIIRPYDRVEAEGYDLFEVGL</sequence>
<feature type="domain" description="VPS13-like middle region" evidence="5">
    <location>
        <begin position="420"/>
        <end position="622"/>
    </location>
</feature>
<reference evidence="8" key="3">
    <citation type="submission" date="2025-09" db="UniProtKB">
        <authorList>
            <consortium name="Ensembl"/>
        </authorList>
    </citation>
    <scope>IDENTIFICATION</scope>
</reference>
<name>A0A672UTH5_STRHB</name>
<dbReference type="Pfam" id="PF25036">
    <property type="entry name" value="VPS13_VAB"/>
    <property type="match status" value="1"/>
</dbReference>
<evidence type="ECO:0000313" key="9">
    <source>
        <dbReference type="Proteomes" id="UP000472266"/>
    </source>
</evidence>
<feature type="domain" description="VPS13-like middle region" evidence="5">
    <location>
        <begin position="665"/>
        <end position="970"/>
    </location>
</feature>
<dbReference type="GeneTree" id="ENSGT00950000183083"/>
<dbReference type="InterPro" id="IPR026854">
    <property type="entry name" value="VPS13_N"/>
</dbReference>
<dbReference type="GO" id="GO:0006623">
    <property type="term" value="P:protein targeting to vacuole"/>
    <property type="evidence" value="ECO:0007669"/>
    <property type="project" value="TreeGrafter"/>
</dbReference>
<dbReference type="PANTHER" id="PTHR16166">
    <property type="entry name" value="VACUOLAR PROTEIN SORTING-ASSOCIATED PROTEIN VPS13"/>
    <property type="match status" value="1"/>
</dbReference>
<dbReference type="PANTHER" id="PTHR16166:SF125">
    <property type="entry name" value="INTERMEMBRANE LIPID TRANSFER PROTEIN VPS13C"/>
    <property type="match status" value="1"/>
</dbReference>
<dbReference type="InterPro" id="IPR056747">
    <property type="entry name" value="VPS13-like_M"/>
</dbReference>
<reference evidence="8 9" key="1">
    <citation type="submission" date="2019-11" db="EMBL/GenBank/DDBJ databases">
        <title>Strigops habroptila (kakapo) genome, bStrHab1, primary haplotype, v2.</title>
        <authorList>
            <person name="Jarvis E.D."/>
            <person name="Howard J."/>
            <person name="Rhie A."/>
            <person name="Phillippy A."/>
            <person name="Korlach J."/>
            <person name="Digby A."/>
            <person name="Iorns D."/>
            <person name="Eason D."/>
            <person name="Robertson B."/>
            <person name="Raemaekers T."/>
            <person name="Howe K."/>
            <person name="Lewin H."/>
            <person name="Damas J."/>
            <person name="Hastie A."/>
            <person name="Tracey A."/>
            <person name="Chow W."/>
            <person name="Fedrigo O."/>
        </authorList>
    </citation>
    <scope>NUCLEOTIDE SEQUENCE [LARGE SCALE GENOMIC DNA]</scope>
</reference>
<keyword evidence="9" id="KW-1185">Reference proteome</keyword>
<dbReference type="GO" id="GO:0045053">
    <property type="term" value="P:protein retention in Golgi apparatus"/>
    <property type="evidence" value="ECO:0007669"/>
    <property type="project" value="TreeGrafter"/>
</dbReference>
<dbReference type="InterPro" id="IPR009543">
    <property type="entry name" value="VPS13_VAB"/>
</dbReference>
<feature type="domain" description="Intermembrane lipid transfer protein VPS13-like C-terminal" evidence="7">
    <location>
        <begin position="2084"/>
        <end position="2111"/>
    </location>
</feature>
<dbReference type="InterPro" id="IPR056748">
    <property type="entry name" value="VPS13-like_C"/>
</dbReference>
<organism evidence="8 9">
    <name type="scientific">Strigops habroptila</name>
    <name type="common">Kakapo</name>
    <dbReference type="NCBI Taxonomy" id="2489341"/>
    <lineage>
        <taxon>Eukaryota</taxon>
        <taxon>Metazoa</taxon>
        <taxon>Chordata</taxon>
        <taxon>Craniata</taxon>
        <taxon>Vertebrata</taxon>
        <taxon>Euteleostomi</taxon>
        <taxon>Archelosauria</taxon>
        <taxon>Archosauria</taxon>
        <taxon>Dinosauria</taxon>
        <taxon>Saurischia</taxon>
        <taxon>Theropoda</taxon>
        <taxon>Coelurosauria</taxon>
        <taxon>Aves</taxon>
        <taxon>Neognathae</taxon>
        <taxon>Neoaves</taxon>
        <taxon>Telluraves</taxon>
        <taxon>Australaves</taxon>
        <taxon>Psittaciformes</taxon>
        <taxon>Psittacidae</taxon>
        <taxon>Strigops</taxon>
    </lineage>
</organism>
<evidence type="ECO:0000259" key="6">
    <source>
        <dbReference type="Pfam" id="PF25036"/>
    </source>
</evidence>
<evidence type="ECO:0000256" key="3">
    <source>
        <dbReference type="ARBA" id="ARBA00023055"/>
    </source>
</evidence>
<dbReference type="Pfam" id="PF25037">
    <property type="entry name" value="VPS13_C"/>
    <property type="match status" value="1"/>
</dbReference>
<protein>
    <submittedName>
        <fullName evidence="8">Vacuolar protein sorting 13 homolog C</fullName>
    </submittedName>
</protein>
<evidence type="ECO:0000259" key="4">
    <source>
        <dbReference type="Pfam" id="PF12624"/>
    </source>
</evidence>
<accession>A0A672UTH5</accession>
<proteinExistence type="inferred from homology"/>
<evidence type="ECO:0000259" key="7">
    <source>
        <dbReference type="Pfam" id="PF25037"/>
    </source>
</evidence>
<evidence type="ECO:0000256" key="1">
    <source>
        <dbReference type="ARBA" id="ARBA00006545"/>
    </source>
</evidence>